<sequence length="193" mass="22093">MKQRVEFYQASLRPRQESPSLRWWPRGALVIGIVWLLIFALTGLDVYRKTQEHRQLSANAEATQANLDRLRQGVSLLSRSQDEDERHRLEQNIRERRQLLGLLSSDNLVSYGGILSDLASVPWRDLSLQGLTLDGSTMTLTGYARDARAVPAWILGFKQTDSLRGRDFGQLEIRQGQDELLFFSLHSEQQASR</sequence>
<dbReference type="Pfam" id="PF05137">
    <property type="entry name" value="PilN"/>
    <property type="match status" value="1"/>
</dbReference>
<keyword evidence="1" id="KW-0472">Membrane</keyword>
<evidence type="ECO:0008006" key="4">
    <source>
        <dbReference type="Google" id="ProtNLM"/>
    </source>
</evidence>
<feature type="transmembrane region" description="Helical" evidence="1">
    <location>
        <begin position="23"/>
        <end position="47"/>
    </location>
</feature>
<keyword evidence="1" id="KW-0812">Transmembrane</keyword>
<gene>
    <name evidence="2" type="ORF">GCM10022394_07480</name>
</gene>
<protein>
    <recommendedName>
        <fullName evidence="4">Fimbrial assembly protein</fullName>
    </recommendedName>
</protein>
<dbReference type="RefSeq" id="WP_344954880.1">
    <property type="nucleotide sequence ID" value="NZ_BAABCX010000001.1"/>
</dbReference>
<keyword evidence="1" id="KW-1133">Transmembrane helix</keyword>
<evidence type="ECO:0000313" key="3">
    <source>
        <dbReference type="Proteomes" id="UP001500795"/>
    </source>
</evidence>
<dbReference type="Proteomes" id="UP001500795">
    <property type="component" value="Unassembled WGS sequence"/>
</dbReference>
<reference evidence="3" key="1">
    <citation type="journal article" date="2019" name="Int. J. Syst. Evol. Microbiol.">
        <title>The Global Catalogue of Microorganisms (GCM) 10K type strain sequencing project: providing services to taxonomists for standard genome sequencing and annotation.</title>
        <authorList>
            <consortium name="The Broad Institute Genomics Platform"/>
            <consortium name="The Broad Institute Genome Sequencing Center for Infectious Disease"/>
            <person name="Wu L."/>
            <person name="Ma J."/>
        </authorList>
    </citation>
    <scope>NUCLEOTIDE SEQUENCE [LARGE SCALE GENOMIC DNA]</scope>
    <source>
        <strain evidence="3">JCM 17110</strain>
    </source>
</reference>
<comment type="caution">
    <text evidence="2">The sequence shown here is derived from an EMBL/GenBank/DDBJ whole genome shotgun (WGS) entry which is preliminary data.</text>
</comment>
<dbReference type="InterPro" id="IPR007813">
    <property type="entry name" value="PilN"/>
</dbReference>
<organism evidence="2 3">
    <name type="scientific">Zobellella aerophila</name>
    <dbReference type="NCBI Taxonomy" id="870480"/>
    <lineage>
        <taxon>Bacteria</taxon>
        <taxon>Pseudomonadati</taxon>
        <taxon>Pseudomonadota</taxon>
        <taxon>Gammaproteobacteria</taxon>
        <taxon>Aeromonadales</taxon>
        <taxon>Aeromonadaceae</taxon>
        <taxon>Zobellella</taxon>
    </lineage>
</organism>
<evidence type="ECO:0000256" key="1">
    <source>
        <dbReference type="SAM" id="Phobius"/>
    </source>
</evidence>
<evidence type="ECO:0000313" key="2">
    <source>
        <dbReference type="EMBL" id="GAA3530702.1"/>
    </source>
</evidence>
<name>A0ABP6VBR9_9GAMM</name>
<accession>A0ABP6VBR9</accession>
<keyword evidence="3" id="KW-1185">Reference proteome</keyword>
<dbReference type="EMBL" id="BAABCX010000001">
    <property type="protein sequence ID" value="GAA3530702.1"/>
    <property type="molecule type" value="Genomic_DNA"/>
</dbReference>
<proteinExistence type="predicted"/>